<organism evidence="4 5">
    <name type="scientific">Riemerella columbipharyngis</name>
    <dbReference type="NCBI Taxonomy" id="1071918"/>
    <lineage>
        <taxon>Bacteria</taxon>
        <taxon>Pseudomonadati</taxon>
        <taxon>Bacteroidota</taxon>
        <taxon>Flavobacteriia</taxon>
        <taxon>Flavobacteriales</taxon>
        <taxon>Weeksellaceae</taxon>
        <taxon>Riemerella</taxon>
    </lineage>
</organism>
<keyword evidence="2" id="KW-0238">DNA-binding</keyword>
<proteinExistence type="predicted"/>
<evidence type="ECO:0000313" key="5">
    <source>
        <dbReference type="Proteomes" id="UP000198517"/>
    </source>
</evidence>
<name>A0A1G6Y4U1_9FLAO</name>
<dbReference type="RefSeq" id="WP_092735487.1">
    <property type="nucleotide sequence ID" value="NZ_FNAS01000001.1"/>
</dbReference>
<evidence type="ECO:0000313" key="4">
    <source>
        <dbReference type="EMBL" id="SDD85321.1"/>
    </source>
</evidence>
<dbReference type="EMBL" id="FNAS01000001">
    <property type="protein sequence ID" value="SDD85321.1"/>
    <property type="molecule type" value="Genomic_DNA"/>
</dbReference>
<dbReference type="STRING" id="1071918.SAMN05421544_10128"/>
<evidence type="ECO:0000256" key="2">
    <source>
        <dbReference type="ARBA" id="ARBA00023125"/>
    </source>
</evidence>
<dbReference type="Gene3D" id="1.10.10.10">
    <property type="entry name" value="Winged helix-like DNA-binding domain superfamily/Winged helix DNA-binding domain"/>
    <property type="match status" value="1"/>
</dbReference>
<dbReference type="Proteomes" id="UP000198517">
    <property type="component" value="Unassembled WGS sequence"/>
</dbReference>
<dbReference type="InterPro" id="IPR052362">
    <property type="entry name" value="HTH-GbsR_regulator"/>
</dbReference>
<keyword evidence="3" id="KW-0804">Transcription</keyword>
<reference evidence="4 5" key="1">
    <citation type="submission" date="2016-10" db="EMBL/GenBank/DDBJ databases">
        <authorList>
            <person name="de Groot N.N."/>
        </authorList>
    </citation>
    <scope>NUCLEOTIDE SEQUENCE [LARGE SCALE GENOMIC DNA]</scope>
    <source>
        <strain evidence="4 5">DSM 24015</strain>
    </source>
</reference>
<dbReference type="PANTHER" id="PTHR38465">
    <property type="entry name" value="HTH-TYPE TRANSCRIPTIONAL REGULATOR MJ1563-RELATED"/>
    <property type="match status" value="1"/>
</dbReference>
<accession>A0A1G6Y4U1</accession>
<keyword evidence="5" id="KW-1185">Reference proteome</keyword>
<dbReference type="InterPro" id="IPR036388">
    <property type="entry name" value="WH-like_DNA-bd_sf"/>
</dbReference>
<dbReference type="OrthoDB" id="1807857at2"/>
<dbReference type="AlphaFoldDB" id="A0A1G6Y4U1"/>
<dbReference type="PANTHER" id="PTHR38465:SF1">
    <property type="entry name" value="HTH-TYPE TRANSCRIPTIONAL REGULATOR MJ1563-RELATED"/>
    <property type="match status" value="1"/>
</dbReference>
<protein>
    <recommendedName>
        <fullName evidence="6">DNA-binding transcriptional regulator GbsR, MarR family</fullName>
    </recommendedName>
</protein>
<dbReference type="SUPFAM" id="SSF46785">
    <property type="entry name" value="Winged helix' DNA-binding domain"/>
    <property type="match status" value="1"/>
</dbReference>
<sequence length="154" mass="18095">MNLPFEIDEQLYSRMVGFYCKVFGLPPLASKIYALLVFDFERKGLSFDDMVCGLSASKSSVSTSLNILISNKFIRDINKIDERKRYFVINENFLEIRFQEILDRIKEEEILATALIDFQKKNNYKTKHKCSIYIEMLSKNKQNIEQSLKKLSQE</sequence>
<dbReference type="InterPro" id="IPR036390">
    <property type="entry name" value="WH_DNA-bd_sf"/>
</dbReference>
<gene>
    <name evidence="4" type="ORF">SAMN05421544_10128</name>
</gene>
<evidence type="ECO:0000256" key="1">
    <source>
        <dbReference type="ARBA" id="ARBA00023015"/>
    </source>
</evidence>
<evidence type="ECO:0000256" key="3">
    <source>
        <dbReference type="ARBA" id="ARBA00023163"/>
    </source>
</evidence>
<keyword evidence="1" id="KW-0805">Transcription regulation</keyword>
<dbReference type="GO" id="GO:0003677">
    <property type="term" value="F:DNA binding"/>
    <property type="evidence" value="ECO:0007669"/>
    <property type="project" value="UniProtKB-KW"/>
</dbReference>
<evidence type="ECO:0008006" key="6">
    <source>
        <dbReference type="Google" id="ProtNLM"/>
    </source>
</evidence>